<feature type="transmembrane region" description="Helical" evidence="6">
    <location>
        <begin position="1243"/>
        <end position="1264"/>
    </location>
</feature>
<dbReference type="InterPro" id="IPR007219">
    <property type="entry name" value="XnlR_reg_dom"/>
</dbReference>
<feature type="region of interest" description="Disordered" evidence="5">
    <location>
        <begin position="421"/>
        <end position="468"/>
    </location>
</feature>
<comment type="caution">
    <text evidence="8">The sequence shown here is derived from an EMBL/GenBank/DDBJ whole genome shotgun (WGS) entry which is preliminary data.</text>
</comment>
<protein>
    <recommendedName>
        <fullName evidence="7">Xylanolytic transcriptional activator regulatory domain-containing protein</fullName>
    </recommendedName>
</protein>
<dbReference type="GO" id="GO:0000981">
    <property type="term" value="F:DNA-binding transcription factor activity, RNA polymerase II-specific"/>
    <property type="evidence" value="ECO:0007669"/>
    <property type="project" value="TreeGrafter"/>
</dbReference>
<dbReference type="InterPro" id="IPR016135">
    <property type="entry name" value="UBQ-conjugating_enzyme/RWD"/>
</dbReference>
<evidence type="ECO:0000256" key="4">
    <source>
        <dbReference type="ARBA" id="ARBA00023242"/>
    </source>
</evidence>
<evidence type="ECO:0000256" key="3">
    <source>
        <dbReference type="ARBA" id="ARBA00023163"/>
    </source>
</evidence>
<keyword evidence="6" id="KW-0472">Membrane</keyword>
<gene>
    <name evidence="8" type="ORF">B0A52_03727</name>
</gene>
<dbReference type="PANTHER" id="PTHR47424:SF3">
    <property type="entry name" value="REGULATORY PROTEIN GAL4"/>
    <property type="match status" value="1"/>
</dbReference>
<sequence length="1416" mass="156345">MSARPILLLLGAGPNLGTKIATAFLEAGYKIALVARSLEEGYQENGNYHIRADFAKPDCIPEVFEKVKRMIGIPTVIVYNAVQYKLDDPADPFASLAPENVSQFYTAMAVNGTTPLIALHHAIASFRALPPDTKGMTFIFTGNILNHSQFKNRLCFGMGKTVAAYGVRFASTAYAREGFRFYYADERTTEGLPVMREIDGIMAGKVYLDIAEDPNQRSWLYTYTQDGTYKDFGEKGYLTHKDTGILAAASKVASVLESVRNAPESISDALTEVNHIKIVFTALRRFVERSQRLTPKRASLIQLEDVVVVLTQTVLVFSELEALVGDASKGSLSGLQRLSWTWQKPTALRLVNQLQRHKTSLSLILQIIQCDSDLEAHQSSVALQDHIEQQVEDDADMMNRLERLKISPGSAEPLDLVQGTDMASEETDVTSDHKASLRSNSAPKPDGPRDDSTHASTPESESTGESHFELVLSTTRVYSRVESNDIDAVSTVSTNRSRAWSVLSGISLTRISIIAVVKLPLHDSELERFWRLASPSAMTTTTTLSDADAPTNLAEPQEAPVSLPNVITKDSVTTTKSTAGGRPHFGGGAIARIRRELWDLGRDPPSACYAGPIGDNLFHWQGTIMGPHESPHRDLPGEKEIQRSTIAPARPDPRLISLSLGSRKAKDVVSLSPATSAVDGNLVVMASVRVAHCALSWASSANTSKELDFQMSLSAKKDRLRLVEGRLSRLEDSTDDVSRETTALETPRSTRNHLQIQLETASLQQEGLEDAAAAEDSIDAMGVVTFAQEEDCAFFGPSSNIALLRQVSAAIAHLSHDSRPWRPSPTERNAAPDVAGSFLNTTRPSSPAHTPSEFRKGHVDVFAIPSSDNCRKLLSWFFGNPNFMYPYIHAASFMKTFEDAQKNRFQGVRRIWLALLNIIFALAMVHAREPAMAHGNGAGLDMGPIAESRVYYQRASALFNENMVGNTGTSIEVVQFLLLIGSYLQSTQKSTQTWKMHGLAVRAAFQLGLHSRDLGKLFSPLEQEVRKRAWFGCIINEALLSMTYGRPPSIPDDYVQLDLPVEFSTLERGKDATDTSESLSIGFFNGTIVLHEIINTLYGKNLACSGATNDVDTVSRVYQIETRLSQWQQDLPTEMKLVNAKDIFEGDLPPADESAEEKWRSLRLRLVLTLRYINIRILLHRPILVKVLEDLRNPNTASQSSILLQIGTTNVQVTAKSGMELIYLVRNALRYGNGSTKWGLLGAWWYSLYYTFNAALVVGACILIQVEQKGLAARPSIHLSESTEDMSEHLEMAIEALKELDKDNRMVARCRDYLEQFVQIVRSLAISQGLLTQPTGWHMPDPPNAEALELLPYYDDYHLLQASTMGPTTGAAQNNHSPFGLEMGQFLLEGDLNVLNYHSFAYNQSTASQDRTYGPA</sequence>
<organism evidence="8 9">
    <name type="scientific">Exophiala mesophila</name>
    <name type="common">Black yeast-like fungus</name>
    <dbReference type="NCBI Taxonomy" id="212818"/>
    <lineage>
        <taxon>Eukaryota</taxon>
        <taxon>Fungi</taxon>
        <taxon>Dikarya</taxon>
        <taxon>Ascomycota</taxon>
        <taxon>Pezizomycotina</taxon>
        <taxon>Eurotiomycetes</taxon>
        <taxon>Chaetothyriomycetidae</taxon>
        <taxon>Chaetothyriales</taxon>
        <taxon>Herpotrichiellaceae</taxon>
        <taxon>Exophiala</taxon>
    </lineage>
</organism>
<evidence type="ECO:0000256" key="1">
    <source>
        <dbReference type="ARBA" id="ARBA00023015"/>
    </source>
</evidence>
<dbReference type="Pfam" id="PF04082">
    <property type="entry name" value="Fungal_trans"/>
    <property type="match status" value="1"/>
</dbReference>
<feature type="region of interest" description="Disordered" evidence="5">
    <location>
        <begin position="731"/>
        <end position="751"/>
    </location>
</feature>
<evidence type="ECO:0000313" key="8">
    <source>
        <dbReference type="EMBL" id="RVX72537.1"/>
    </source>
</evidence>
<evidence type="ECO:0000259" key="7">
    <source>
        <dbReference type="SMART" id="SM00906"/>
    </source>
</evidence>
<dbReference type="InterPro" id="IPR036291">
    <property type="entry name" value="NAD(P)-bd_dom_sf"/>
</dbReference>
<dbReference type="InterPro" id="IPR051127">
    <property type="entry name" value="Fungal_SecMet_Regulators"/>
</dbReference>
<accession>A0A438N9V3</accession>
<dbReference type="Proteomes" id="UP000288859">
    <property type="component" value="Unassembled WGS sequence"/>
</dbReference>
<dbReference type="GO" id="GO:0008270">
    <property type="term" value="F:zinc ion binding"/>
    <property type="evidence" value="ECO:0007669"/>
    <property type="project" value="InterPro"/>
</dbReference>
<feature type="compositionally biased region" description="Polar residues" evidence="5">
    <location>
        <begin position="454"/>
        <end position="465"/>
    </location>
</feature>
<dbReference type="OrthoDB" id="3364175at2759"/>
<dbReference type="CDD" id="cd12148">
    <property type="entry name" value="fungal_TF_MHR"/>
    <property type="match status" value="1"/>
</dbReference>
<keyword evidence="1" id="KW-0805">Transcription regulation</keyword>
<evidence type="ECO:0000256" key="2">
    <source>
        <dbReference type="ARBA" id="ARBA00023125"/>
    </source>
</evidence>
<dbReference type="VEuPathDB" id="FungiDB:PV10_07236"/>
<dbReference type="GO" id="GO:0000435">
    <property type="term" value="P:positive regulation of transcription from RNA polymerase II promoter by galactose"/>
    <property type="evidence" value="ECO:0007669"/>
    <property type="project" value="TreeGrafter"/>
</dbReference>
<dbReference type="GO" id="GO:0005634">
    <property type="term" value="C:nucleus"/>
    <property type="evidence" value="ECO:0007669"/>
    <property type="project" value="TreeGrafter"/>
</dbReference>
<keyword evidence="3" id="KW-0804">Transcription</keyword>
<feature type="compositionally biased region" description="Polar residues" evidence="5">
    <location>
        <begin position="740"/>
        <end position="751"/>
    </location>
</feature>
<dbReference type="Gene3D" id="3.10.110.10">
    <property type="entry name" value="Ubiquitin Conjugating Enzyme"/>
    <property type="match status" value="1"/>
</dbReference>
<evidence type="ECO:0000313" key="9">
    <source>
        <dbReference type="Proteomes" id="UP000288859"/>
    </source>
</evidence>
<dbReference type="GO" id="GO:0006351">
    <property type="term" value="P:DNA-templated transcription"/>
    <property type="evidence" value="ECO:0007669"/>
    <property type="project" value="InterPro"/>
</dbReference>
<evidence type="ECO:0000256" key="6">
    <source>
        <dbReference type="SAM" id="Phobius"/>
    </source>
</evidence>
<dbReference type="VEuPathDB" id="FungiDB:PV10_00738"/>
<evidence type="ECO:0000256" key="5">
    <source>
        <dbReference type="SAM" id="MobiDB-lite"/>
    </source>
</evidence>
<dbReference type="EMBL" id="NAJM01000012">
    <property type="protein sequence ID" value="RVX72537.1"/>
    <property type="molecule type" value="Genomic_DNA"/>
</dbReference>
<keyword evidence="4" id="KW-0539">Nucleus</keyword>
<dbReference type="GO" id="GO:0000978">
    <property type="term" value="F:RNA polymerase II cis-regulatory region sequence-specific DNA binding"/>
    <property type="evidence" value="ECO:0007669"/>
    <property type="project" value="TreeGrafter"/>
</dbReference>
<dbReference type="SUPFAM" id="SSF51735">
    <property type="entry name" value="NAD(P)-binding Rossmann-fold domains"/>
    <property type="match status" value="1"/>
</dbReference>
<proteinExistence type="predicted"/>
<dbReference type="SMART" id="SM00906">
    <property type="entry name" value="Fungal_trans"/>
    <property type="match status" value="1"/>
</dbReference>
<name>A0A438N9V3_EXOME</name>
<dbReference type="SUPFAM" id="SSF54495">
    <property type="entry name" value="UBC-like"/>
    <property type="match status" value="1"/>
</dbReference>
<dbReference type="PANTHER" id="PTHR47424">
    <property type="entry name" value="REGULATORY PROTEIN GAL4"/>
    <property type="match status" value="1"/>
</dbReference>
<reference evidence="8 9" key="1">
    <citation type="submission" date="2017-03" db="EMBL/GenBank/DDBJ databases">
        <title>Genomes of endolithic fungi from Antarctica.</title>
        <authorList>
            <person name="Coleine C."/>
            <person name="Masonjones S."/>
            <person name="Stajich J.E."/>
        </authorList>
    </citation>
    <scope>NUCLEOTIDE SEQUENCE [LARGE SCALE GENOMIC DNA]</scope>
    <source>
        <strain evidence="8 9">CCFEE 6314</strain>
    </source>
</reference>
<keyword evidence="6" id="KW-1133">Transmembrane helix</keyword>
<keyword evidence="6" id="KW-0812">Transmembrane</keyword>
<feature type="domain" description="Xylanolytic transcriptional activator regulatory" evidence="7">
    <location>
        <begin position="993"/>
        <end position="1066"/>
    </location>
</feature>
<keyword evidence="2" id="KW-0238">DNA-binding</keyword>
<dbReference type="Gene3D" id="3.40.50.720">
    <property type="entry name" value="NAD(P)-binding Rossmann-like Domain"/>
    <property type="match status" value="1"/>
</dbReference>